<evidence type="ECO:0000259" key="9">
    <source>
        <dbReference type="PROSITE" id="PS50076"/>
    </source>
</evidence>
<dbReference type="PANTHER" id="PTHR45184">
    <property type="entry name" value="DNAJ PROTEIN ERDJ3A"/>
    <property type="match status" value="1"/>
</dbReference>
<dbReference type="InterPro" id="IPR036869">
    <property type="entry name" value="J_dom_sf"/>
</dbReference>
<dbReference type="InterPro" id="IPR052842">
    <property type="entry name" value="ER_Co-chaperone"/>
</dbReference>
<dbReference type="InterPro" id="IPR036249">
    <property type="entry name" value="Thioredoxin-like_sf"/>
</dbReference>
<dbReference type="PROSITE" id="PS51352">
    <property type="entry name" value="THIOREDOXIN_2"/>
    <property type="match status" value="1"/>
</dbReference>
<name>A0AAW1QJS6_9CHLO</name>
<dbReference type="SUPFAM" id="SSF52833">
    <property type="entry name" value="Thioredoxin-like"/>
    <property type="match status" value="2"/>
</dbReference>
<evidence type="ECO:0000256" key="3">
    <source>
        <dbReference type="ARBA" id="ARBA00020921"/>
    </source>
</evidence>
<evidence type="ECO:0000256" key="5">
    <source>
        <dbReference type="ARBA" id="ARBA00035002"/>
    </source>
</evidence>
<dbReference type="AlphaFoldDB" id="A0AAW1QJS6"/>
<sequence>MPSKVQLLRGLLLAVLLTAIAAVRDSKFYKALDVDPEADEATIKRAYRKQAVKWHPDRNPDNKEKAEKRFKEIAAAYEILSDPEKRQIYDQYGEEGLEASSQGGPGGPGGGFNGFPGGFPGGGQRFHMRGDPFEMFNAFMGGGGMGGGGSNVKFTMNGGGMPGGFMGGGMPGGMGGMGGGMGGGRGGGQQRGGGGGGLYDSNPNVDKLTSSSFPSGNGEGFVWLIEYYAPWCGHCQQLAPKWNKLADALKGVVKVAAVNCEEEQGLCQQNGISGYPTIKAWVNGRSMEYNGDRSAKSLKDWAVGLIPNKVATVNKQPQLDSFLSQCTSQGAKAAAWGVCILLLTAKSNTAPLYKSLASQFEGKLAFGEARGSNQDIASKFQVESFPTVLAICHGDPEVREAYSGDLKADKLRDFVLKFAGGRRCSKCEYAPSS</sequence>
<dbReference type="PANTHER" id="PTHR45184:SF1">
    <property type="entry name" value="DNAJ PROTEIN ERDJ3A"/>
    <property type="match status" value="1"/>
</dbReference>
<dbReference type="PROSITE" id="PS50076">
    <property type="entry name" value="DNAJ_2"/>
    <property type="match status" value="1"/>
</dbReference>
<organism evidence="11 12">
    <name type="scientific">Apatococcus lobatus</name>
    <dbReference type="NCBI Taxonomy" id="904363"/>
    <lineage>
        <taxon>Eukaryota</taxon>
        <taxon>Viridiplantae</taxon>
        <taxon>Chlorophyta</taxon>
        <taxon>core chlorophytes</taxon>
        <taxon>Trebouxiophyceae</taxon>
        <taxon>Chlorellales</taxon>
        <taxon>Chlorellaceae</taxon>
        <taxon>Apatococcus</taxon>
    </lineage>
</organism>
<evidence type="ECO:0000256" key="1">
    <source>
        <dbReference type="ARBA" id="ARBA00004163"/>
    </source>
</evidence>
<dbReference type="InterPro" id="IPR001623">
    <property type="entry name" value="DnaJ_domain"/>
</dbReference>
<reference evidence="11 12" key="1">
    <citation type="journal article" date="2024" name="Nat. Commun.">
        <title>Phylogenomics reveals the evolutionary origins of lichenization in chlorophyte algae.</title>
        <authorList>
            <person name="Puginier C."/>
            <person name="Libourel C."/>
            <person name="Otte J."/>
            <person name="Skaloud P."/>
            <person name="Haon M."/>
            <person name="Grisel S."/>
            <person name="Petersen M."/>
            <person name="Berrin J.G."/>
            <person name="Delaux P.M."/>
            <person name="Dal Grande F."/>
            <person name="Keller J."/>
        </authorList>
    </citation>
    <scope>NUCLEOTIDE SEQUENCE [LARGE SCALE GENOMIC DNA]</scope>
    <source>
        <strain evidence="11 12">SAG 2145</strain>
    </source>
</reference>
<keyword evidence="8" id="KW-0732">Signal</keyword>
<comment type="function">
    <text evidence="5">Plays an important role in regulating the size of autophagosomes during the formation process.</text>
</comment>
<dbReference type="EMBL" id="JALJOS010000036">
    <property type="protein sequence ID" value="KAK9821669.1"/>
    <property type="molecule type" value="Genomic_DNA"/>
</dbReference>
<accession>A0AAW1QJS6</accession>
<feature type="compositionally biased region" description="Gly residues" evidence="7">
    <location>
        <begin position="103"/>
        <end position="124"/>
    </location>
</feature>
<dbReference type="CDD" id="cd06257">
    <property type="entry name" value="DnaJ"/>
    <property type="match status" value="1"/>
</dbReference>
<dbReference type="Pfam" id="PF00226">
    <property type="entry name" value="DnaJ"/>
    <property type="match status" value="1"/>
</dbReference>
<feature type="domain" description="Thioredoxin" evidence="10">
    <location>
        <begin position="202"/>
        <end position="307"/>
    </location>
</feature>
<comment type="caution">
    <text evidence="11">The sequence shown here is derived from an EMBL/GenBank/DDBJ whole genome shotgun (WGS) entry which is preliminary data.</text>
</comment>
<dbReference type="InterPro" id="IPR018253">
    <property type="entry name" value="DnaJ_domain_CS"/>
</dbReference>
<evidence type="ECO:0000256" key="4">
    <source>
        <dbReference type="ARBA" id="ARBA00023006"/>
    </source>
</evidence>
<dbReference type="InterPro" id="IPR017937">
    <property type="entry name" value="Thioredoxin_CS"/>
</dbReference>
<feature type="domain" description="J" evidence="9">
    <location>
        <begin position="27"/>
        <end position="93"/>
    </location>
</feature>
<dbReference type="GO" id="GO:0006914">
    <property type="term" value="P:autophagy"/>
    <property type="evidence" value="ECO:0007669"/>
    <property type="project" value="UniProtKB-KW"/>
</dbReference>
<feature type="chain" id="PRO_5043990890" description="DnaJ homolog subfamily C member 10" evidence="8">
    <location>
        <begin position="23"/>
        <end position="433"/>
    </location>
</feature>
<dbReference type="PROSITE" id="PS00636">
    <property type="entry name" value="DNAJ_1"/>
    <property type="match status" value="1"/>
</dbReference>
<feature type="region of interest" description="Disordered" evidence="7">
    <location>
        <begin position="95"/>
        <end position="127"/>
    </location>
</feature>
<evidence type="ECO:0000256" key="6">
    <source>
        <dbReference type="ARBA" id="ARBA00035043"/>
    </source>
</evidence>
<dbReference type="CDD" id="cd02947">
    <property type="entry name" value="TRX_family"/>
    <property type="match status" value="1"/>
</dbReference>
<dbReference type="GO" id="GO:0005789">
    <property type="term" value="C:endoplasmic reticulum membrane"/>
    <property type="evidence" value="ECO:0007669"/>
    <property type="project" value="UniProtKB-SubCell"/>
</dbReference>
<comment type="subcellular location">
    <subcellularLocation>
        <location evidence="1">Endoplasmic reticulum membrane</location>
        <topology evidence="1">Single-pass type IV membrane protein</topology>
    </subcellularLocation>
</comment>
<feature type="signal peptide" evidence="8">
    <location>
        <begin position="1"/>
        <end position="22"/>
    </location>
</feature>
<dbReference type="Gene3D" id="1.10.287.110">
    <property type="entry name" value="DnaJ domain"/>
    <property type="match status" value="1"/>
</dbReference>
<protein>
    <recommendedName>
        <fullName evidence="2">DnaJ homolog subfamily C member 10</fullName>
    </recommendedName>
    <alternativeName>
        <fullName evidence="3">DnaJ homolog subfamily C member 16</fullName>
    </alternativeName>
    <alternativeName>
        <fullName evidence="6">Endoplasmic reticulum DNA J domain-containing protein 8</fullName>
    </alternativeName>
</protein>
<dbReference type="Gene3D" id="3.40.30.10">
    <property type="entry name" value="Glutaredoxin"/>
    <property type="match status" value="2"/>
</dbReference>
<keyword evidence="12" id="KW-1185">Reference proteome</keyword>
<evidence type="ECO:0000313" key="11">
    <source>
        <dbReference type="EMBL" id="KAK9821669.1"/>
    </source>
</evidence>
<evidence type="ECO:0000313" key="12">
    <source>
        <dbReference type="Proteomes" id="UP001438707"/>
    </source>
</evidence>
<evidence type="ECO:0000256" key="2">
    <source>
        <dbReference type="ARBA" id="ARBA00020920"/>
    </source>
</evidence>
<evidence type="ECO:0000256" key="7">
    <source>
        <dbReference type="SAM" id="MobiDB-lite"/>
    </source>
</evidence>
<dbReference type="PRINTS" id="PR00625">
    <property type="entry name" value="JDOMAIN"/>
</dbReference>
<dbReference type="InterPro" id="IPR013766">
    <property type="entry name" value="Thioredoxin_domain"/>
</dbReference>
<dbReference type="PROSITE" id="PS00194">
    <property type="entry name" value="THIOREDOXIN_1"/>
    <property type="match status" value="1"/>
</dbReference>
<dbReference type="Proteomes" id="UP001438707">
    <property type="component" value="Unassembled WGS sequence"/>
</dbReference>
<dbReference type="SMART" id="SM00271">
    <property type="entry name" value="DnaJ"/>
    <property type="match status" value="1"/>
</dbReference>
<proteinExistence type="predicted"/>
<evidence type="ECO:0000256" key="8">
    <source>
        <dbReference type="SAM" id="SignalP"/>
    </source>
</evidence>
<dbReference type="SUPFAM" id="SSF46565">
    <property type="entry name" value="Chaperone J-domain"/>
    <property type="match status" value="1"/>
</dbReference>
<keyword evidence="4" id="KW-0072">Autophagy</keyword>
<evidence type="ECO:0000259" key="10">
    <source>
        <dbReference type="PROSITE" id="PS51352"/>
    </source>
</evidence>
<dbReference type="Pfam" id="PF00085">
    <property type="entry name" value="Thioredoxin"/>
    <property type="match status" value="1"/>
</dbReference>
<gene>
    <name evidence="11" type="ORF">WJX74_006601</name>
</gene>